<organism evidence="2 3">
    <name type="scientific">Flavobacterium omnivorum</name>
    <dbReference type="NCBI Taxonomy" id="178355"/>
    <lineage>
        <taxon>Bacteria</taxon>
        <taxon>Pseudomonadati</taxon>
        <taxon>Bacteroidota</taxon>
        <taxon>Flavobacteriia</taxon>
        <taxon>Flavobacteriales</taxon>
        <taxon>Flavobacteriaceae</taxon>
        <taxon>Flavobacterium</taxon>
    </lineage>
</organism>
<evidence type="ECO:0000256" key="1">
    <source>
        <dbReference type="SAM" id="SignalP"/>
    </source>
</evidence>
<evidence type="ECO:0008006" key="4">
    <source>
        <dbReference type="Google" id="ProtNLM"/>
    </source>
</evidence>
<name>A0A1G8J6I1_9FLAO</name>
<dbReference type="RefSeq" id="WP_091259559.1">
    <property type="nucleotide sequence ID" value="NZ_FNDB01000032.1"/>
</dbReference>
<keyword evidence="1" id="KW-0732">Signal</keyword>
<feature type="signal peptide" evidence="1">
    <location>
        <begin position="1"/>
        <end position="18"/>
    </location>
</feature>
<sequence>MKNRLLLTIFFLSTSLFAQENKEQKIEISFSYGLSYIEYSKSFLDDPVPFELPNIGSFYEINFDFKLPKDRYIGLGYSRLQHAKNIDDGVILTSTNTGLVLQNYRNIHTKDFYDVHFRTVFKNNLQFTLGAYYFIENMNRSDITNIDNNTVFVLINEKNRADNLGLFGSLEYYFKLNSYAELGLKSKFYYSLNGVETIAILPTLRVKL</sequence>
<feature type="chain" id="PRO_5011707138" description="Outer membrane protein beta-barrel domain-containing protein" evidence="1">
    <location>
        <begin position="19"/>
        <end position="208"/>
    </location>
</feature>
<protein>
    <recommendedName>
        <fullName evidence="4">Outer membrane protein beta-barrel domain-containing protein</fullName>
    </recommendedName>
</protein>
<accession>A0A1G8J6I1</accession>
<dbReference type="STRING" id="178355.SAMN04488062_13214"/>
<dbReference type="AlphaFoldDB" id="A0A1G8J6I1"/>
<dbReference type="OrthoDB" id="1354249at2"/>
<gene>
    <name evidence="2" type="ORF">SAMN04488062_13214</name>
</gene>
<reference evidence="3" key="1">
    <citation type="submission" date="2016-10" db="EMBL/GenBank/DDBJ databases">
        <authorList>
            <person name="Varghese N."/>
            <person name="Submissions S."/>
        </authorList>
    </citation>
    <scope>NUCLEOTIDE SEQUENCE [LARGE SCALE GENOMIC DNA]</scope>
    <source>
        <strain evidence="3">CGMCC 1.2747</strain>
    </source>
</reference>
<evidence type="ECO:0000313" key="2">
    <source>
        <dbReference type="EMBL" id="SDI26250.1"/>
    </source>
</evidence>
<dbReference type="EMBL" id="FNDB01000032">
    <property type="protein sequence ID" value="SDI26250.1"/>
    <property type="molecule type" value="Genomic_DNA"/>
</dbReference>
<keyword evidence="3" id="KW-1185">Reference proteome</keyword>
<evidence type="ECO:0000313" key="3">
    <source>
        <dbReference type="Proteomes" id="UP000199274"/>
    </source>
</evidence>
<dbReference type="Proteomes" id="UP000199274">
    <property type="component" value="Unassembled WGS sequence"/>
</dbReference>
<proteinExistence type="predicted"/>